<keyword evidence="1" id="KW-0812">Transmembrane</keyword>
<organism evidence="2">
    <name type="scientific">viral metagenome</name>
    <dbReference type="NCBI Taxonomy" id="1070528"/>
    <lineage>
        <taxon>unclassified sequences</taxon>
        <taxon>metagenomes</taxon>
        <taxon>organismal metagenomes</taxon>
    </lineage>
</organism>
<evidence type="ECO:0000256" key="1">
    <source>
        <dbReference type="SAM" id="Phobius"/>
    </source>
</evidence>
<accession>A0A6C0I7S4</accession>
<sequence>MSRIEDPNKVLKNSIFSLCDQYALKCVFNSETFVMLIFHFFILKTLGIKMLTYFITNVNRFFPKTP</sequence>
<feature type="transmembrane region" description="Helical" evidence="1">
    <location>
        <begin position="33"/>
        <end position="55"/>
    </location>
</feature>
<keyword evidence="1" id="KW-0472">Membrane</keyword>
<protein>
    <submittedName>
        <fullName evidence="2">Uncharacterized protein</fullName>
    </submittedName>
</protein>
<proteinExistence type="predicted"/>
<name>A0A6C0I7S4_9ZZZZ</name>
<reference evidence="2" key="1">
    <citation type="journal article" date="2020" name="Nature">
        <title>Giant virus diversity and host interactions through global metagenomics.</title>
        <authorList>
            <person name="Schulz F."/>
            <person name="Roux S."/>
            <person name="Paez-Espino D."/>
            <person name="Jungbluth S."/>
            <person name="Walsh D.A."/>
            <person name="Denef V.J."/>
            <person name="McMahon K.D."/>
            <person name="Konstantinidis K.T."/>
            <person name="Eloe-Fadrosh E.A."/>
            <person name="Kyrpides N.C."/>
            <person name="Woyke T."/>
        </authorList>
    </citation>
    <scope>NUCLEOTIDE SEQUENCE</scope>
    <source>
        <strain evidence="2">GVMAG-M-3300023184-51</strain>
    </source>
</reference>
<keyword evidence="1" id="KW-1133">Transmembrane helix</keyword>
<dbReference type="EMBL" id="MN740124">
    <property type="protein sequence ID" value="QHT88839.1"/>
    <property type="molecule type" value="Genomic_DNA"/>
</dbReference>
<dbReference type="AlphaFoldDB" id="A0A6C0I7S4"/>
<evidence type="ECO:0000313" key="2">
    <source>
        <dbReference type="EMBL" id="QHT88839.1"/>
    </source>
</evidence>